<dbReference type="STRING" id="584708.Apau_1846"/>
<evidence type="ECO:0000259" key="5">
    <source>
        <dbReference type="PROSITE" id="PS50893"/>
    </source>
</evidence>
<dbReference type="SUPFAM" id="SSF52540">
    <property type="entry name" value="P-loop containing nucleoside triphosphate hydrolases"/>
    <property type="match status" value="1"/>
</dbReference>
<dbReference type="InterPro" id="IPR017871">
    <property type="entry name" value="ABC_transporter-like_CS"/>
</dbReference>
<proteinExistence type="predicted"/>
<evidence type="ECO:0000313" key="7">
    <source>
        <dbReference type="Proteomes" id="UP000005096"/>
    </source>
</evidence>
<evidence type="ECO:0000256" key="1">
    <source>
        <dbReference type="ARBA" id="ARBA00022448"/>
    </source>
</evidence>
<evidence type="ECO:0000256" key="4">
    <source>
        <dbReference type="ARBA" id="ARBA00022967"/>
    </source>
</evidence>
<name>E3CW06_9BACT</name>
<sequence length="198" mass="21127">MILLEARSLGVLRGGRRVVEGVDLRLEEGTVTALLGPNGGGKSSLLLALSGALPLSSGEVRVEGEGTSGWSPRSWARRVALCPQATVFDAPFPVMEAVVMGRYALREGLSGYDGTDRRIAREVLGELGLEGFEERPVTDLSGGEAARVALARALVREAPVLLLDEPTAALDPRQTLRVAELLRNRAGGGWRCWRPSTT</sequence>
<keyword evidence="3" id="KW-0067">ATP-binding</keyword>
<gene>
    <name evidence="6" type="ORF">Apau_1846</name>
</gene>
<dbReference type="PROSITE" id="PS00211">
    <property type="entry name" value="ABC_TRANSPORTER_1"/>
    <property type="match status" value="1"/>
</dbReference>
<dbReference type="Pfam" id="PF00005">
    <property type="entry name" value="ABC_tran"/>
    <property type="match status" value="1"/>
</dbReference>
<protein>
    <submittedName>
        <fullName evidence="6">ABC transporter related protein</fullName>
    </submittedName>
</protein>
<evidence type="ECO:0000256" key="3">
    <source>
        <dbReference type="ARBA" id="ARBA00022840"/>
    </source>
</evidence>
<organism evidence="6 7">
    <name type="scientific">Aminomonas paucivorans DSM 12260</name>
    <dbReference type="NCBI Taxonomy" id="584708"/>
    <lineage>
        <taxon>Bacteria</taxon>
        <taxon>Thermotogati</taxon>
        <taxon>Synergistota</taxon>
        <taxon>Synergistia</taxon>
        <taxon>Synergistales</taxon>
        <taxon>Synergistaceae</taxon>
        <taxon>Aminomonas</taxon>
    </lineage>
</organism>
<dbReference type="GO" id="GO:0005524">
    <property type="term" value="F:ATP binding"/>
    <property type="evidence" value="ECO:0007669"/>
    <property type="project" value="UniProtKB-KW"/>
</dbReference>
<dbReference type="InterPro" id="IPR003439">
    <property type="entry name" value="ABC_transporter-like_ATP-bd"/>
</dbReference>
<dbReference type="Proteomes" id="UP000005096">
    <property type="component" value="Chromosome"/>
</dbReference>
<dbReference type="SMART" id="SM00382">
    <property type="entry name" value="AAA"/>
    <property type="match status" value="1"/>
</dbReference>
<dbReference type="PROSITE" id="PS50893">
    <property type="entry name" value="ABC_TRANSPORTER_2"/>
    <property type="match status" value="1"/>
</dbReference>
<feature type="domain" description="ABC transporter" evidence="5">
    <location>
        <begin position="4"/>
        <end position="195"/>
    </location>
</feature>
<dbReference type="HOGENOM" id="CLU_000604_1_11_0"/>
<reference evidence="6 7" key="1">
    <citation type="journal article" date="2010" name="Stand. Genomic Sci.">
        <title>Non-contiguous finished genome sequence of Aminomonas paucivorans type strain (GLU-3).</title>
        <authorList>
            <person name="Pitluck S."/>
            <person name="Yasawong M."/>
            <person name="Held B."/>
            <person name="Lapidus A."/>
            <person name="Nolan M."/>
            <person name="Copeland A."/>
            <person name="Lucas S."/>
            <person name="Del Rio T.G."/>
            <person name="Tice H."/>
            <person name="Cheng J.F."/>
            <person name="Chertkov O."/>
            <person name="Goodwin L."/>
            <person name="Tapia R."/>
            <person name="Han C."/>
            <person name="Liolios K."/>
            <person name="Ivanova N."/>
            <person name="Mavromatis K."/>
            <person name="Ovchinnikova G."/>
            <person name="Pati A."/>
            <person name="Chen A."/>
            <person name="Palaniappan K."/>
            <person name="Land M."/>
            <person name="Hauser L."/>
            <person name="Chang Y.J."/>
            <person name="Jeffries C.D."/>
            <person name="Pukall R."/>
            <person name="Spring S."/>
            <person name="Rohde M."/>
            <person name="Sikorski J."/>
            <person name="Goker M."/>
            <person name="Woyke T."/>
            <person name="Bristow J."/>
            <person name="Eisen J.A."/>
            <person name="Markowitz V."/>
            <person name="Hugenholtz P."/>
            <person name="Kyrpides N.C."/>
            <person name="Klenk H.P."/>
        </authorList>
    </citation>
    <scope>NUCLEOTIDE SEQUENCE [LARGE SCALE GENOMIC DNA]</scope>
    <source>
        <strain evidence="6 7">DSM 12260</strain>
    </source>
</reference>
<keyword evidence="1" id="KW-0813">Transport</keyword>
<dbReference type="GO" id="GO:0016887">
    <property type="term" value="F:ATP hydrolysis activity"/>
    <property type="evidence" value="ECO:0007669"/>
    <property type="project" value="InterPro"/>
</dbReference>
<dbReference type="PANTHER" id="PTHR42794">
    <property type="entry name" value="HEMIN IMPORT ATP-BINDING PROTEIN HMUV"/>
    <property type="match status" value="1"/>
</dbReference>
<keyword evidence="2" id="KW-0547">Nucleotide-binding</keyword>
<dbReference type="InterPro" id="IPR027417">
    <property type="entry name" value="P-loop_NTPase"/>
</dbReference>
<evidence type="ECO:0000313" key="6">
    <source>
        <dbReference type="EMBL" id="EFQ24261.1"/>
    </source>
</evidence>
<keyword evidence="4" id="KW-1278">Translocase</keyword>
<dbReference type="PaxDb" id="584708-Apau_1846"/>
<accession>E3CW06</accession>
<dbReference type="EMBL" id="CM001022">
    <property type="protein sequence ID" value="EFQ24261.1"/>
    <property type="molecule type" value="Genomic_DNA"/>
</dbReference>
<evidence type="ECO:0000256" key="2">
    <source>
        <dbReference type="ARBA" id="ARBA00022741"/>
    </source>
</evidence>
<dbReference type="InterPro" id="IPR003593">
    <property type="entry name" value="AAA+_ATPase"/>
</dbReference>
<dbReference type="PANTHER" id="PTHR42794:SF1">
    <property type="entry name" value="HEMIN IMPORT ATP-BINDING PROTEIN HMUV"/>
    <property type="match status" value="1"/>
</dbReference>
<dbReference type="AlphaFoldDB" id="E3CW06"/>
<keyword evidence="7" id="KW-1185">Reference proteome</keyword>
<dbReference type="eggNOG" id="COG1120">
    <property type="taxonomic scope" value="Bacteria"/>
</dbReference>
<dbReference type="Gene3D" id="3.40.50.300">
    <property type="entry name" value="P-loop containing nucleotide triphosphate hydrolases"/>
    <property type="match status" value="1"/>
</dbReference>